<evidence type="ECO:0000259" key="1">
    <source>
        <dbReference type="PROSITE" id="PS50181"/>
    </source>
</evidence>
<dbReference type="PANTHER" id="PTHR12874:SF9">
    <property type="entry name" value="F-BOX ONLY PROTEIN 48"/>
    <property type="match status" value="1"/>
</dbReference>
<dbReference type="STRING" id="300112.A0A4S2KE97"/>
<dbReference type="GO" id="GO:0031146">
    <property type="term" value="P:SCF-dependent proteasomal ubiquitin-dependent protein catabolic process"/>
    <property type="evidence" value="ECO:0007669"/>
    <property type="project" value="TreeGrafter"/>
</dbReference>
<dbReference type="PROSITE" id="PS50181">
    <property type="entry name" value="FBOX"/>
    <property type="match status" value="2"/>
</dbReference>
<dbReference type="InterPro" id="IPR036047">
    <property type="entry name" value="F-box-like_dom_sf"/>
</dbReference>
<dbReference type="PANTHER" id="PTHR12874">
    <property type="entry name" value="F-BOX ONLY PROTEIN 48-RELATED"/>
    <property type="match status" value="1"/>
</dbReference>
<gene>
    <name evidence="2" type="ORF">DBV15_06488</name>
</gene>
<feature type="domain" description="F-box" evidence="1">
    <location>
        <begin position="461"/>
        <end position="507"/>
    </location>
</feature>
<dbReference type="Pfam" id="PF12937">
    <property type="entry name" value="F-box-like"/>
    <property type="match status" value="2"/>
</dbReference>
<accession>A0A4S2KE97</accession>
<dbReference type="InterPro" id="IPR032675">
    <property type="entry name" value="LRR_dom_sf"/>
</dbReference>
<keyword evidence="3" id="KW-1185">Reference proteome</keyword>
<comment type="caution">
    <text evidence="2">The sequence shown here is derived from an EMBL/GenBank/DDBJ whole genome shotgun (WGS) entry which is preliminary data.</text>
</comment>
<dbReference type="SUPFAM" id="SSF81383">
    <property type="entry name" value="F-box domain"/>
    <property type="match status" value="1"/>
</dbReference>
<dbReference type="AlphaFoldDB" id="A0A4S2KE97"/>
<sequence>MQNLAKPKSASFTLNFRESIKRLILNSGQKPLYKLKKVLSREQTKRRENIKTRLAKILKNINTCICFQYVDEILACNAISICRFQSLIALFFHKIRRGAIHIENMMCQYDSLFKSASRYPYISRVPTGEKNLCFVYQFVKNANRYSIGNRDTFHTVNYISGPPTYFPKYGNFPKTFMARKYSYDIAISSWRANVPWDPYTDHVTNINDKGINYIELEFHEHVYPIRVSIYEVYHPGLIIKIWAQDSQNKWFPLWEGSPQILPLSQESRLFSPLLQSCNFKTNRLRLEFCKHSVLKNYTKLDAVMLIGTSELILSRNPAESLTDLLKRINYSRRVHNLREAYPGENITGLLNYMYSRRVHNLTEDYENAHLDIISLQNNFPEHCIQNILDESKELSPFSTLSDEVILEILKHLDLETLCRMNQVNRRFYDLTLDPRLHTRLNMRNIPCPTYTQNILDESKELSPFSTLPDEILVKILKHLDLETLCRMNQVDRRFYNLTLDPLLYTRLNMQNIFCPADIQNIFCYFTPRCKYLQQLDITLCDLSFPATFLQFLDNCGKHLTHLRLRKCVGVDRNIALKISEICKNLKDKLHMTILDLLRYSEPEDKNLNLKYLKLDSTICMGVQAFINILRNVNWMTGELDVHVRFGPGMNLDYVATKLRRSCPDLEIINLEGNYVVSHTAFPDRKNLRKKLEIEIVDDTLNILLSSCQLLEELYLLSYNTRLTDRNLKLLAECKNLKHLHLNYVDFKTPEDVSIIIEQCPKLQKFCLDFIVIKYYKINFYIF</sequence>
<dbReference type="InterPro" id="IPR001810">
    <property type="entry name" value="F-box_dom"/>
</dbReference>
<dbReference type="Gene3D" id="3.80.10.10">
    <property type="entry name" value="Ribonuclease Inhibitor"/>
    <property type="match status" value="2"/>
</dbReference>
<dbReference type="Proteomes" id="UP000310200">
    <property type="component" value="Unassembled WGS sequence"/>
</dbReference>
<dbReference type="Gene3D" id="1.20.1280.50">
    <property type="match status" value="1"/>
</dbReference>
<protein>
    <recommendedName>
        <fullName evidence="1">F-box domain-containing protein</fullName>
    </recommendedName>
</protein>
<organism evidence="2 3">
    <name type="scientific">Temnothorax longispinosus</name>
    <dbReference type="NCBI Taxonomy" id="300112"/>
    <lineage>
        <taxon>Eukaryota</taxon>
        <taxon>Metazoa</taxon>
        <taxon>Ecdysozoa</taxon>
        <taxon>Arthropoda</taxon>
        <taxon>Hexapoda</taxon>
        <taxon>Insecta</taxon>
        <taxon>Pterygota</taxon>
        <taxon>Neoptera</taxon>
        <taxon>Endopterygota</taxon>
        <taxon>Hymenoptera</taxon>
        <taxon>Apocrita</taxon>
        <taxon>Aculeata</taxon>
        <taxon>Formicoidea</taxon>
        <taxon>Formicidae</taxon>
        <taxon>Myrmicinae</taxon>
        <taxon>Temnothorax</taxon>
    </lineage>
</organism>
<dbReference type="SMART" id="SM00256">
    <property type="entry name" value="FBOX"/>
    <property type="match status" value="2"/>
</dbReference>
<feature type="domain" description="F-box" evidence="1">
    <location>
        <begin position="394"/>
        <end position="440"/>
    </location>
</feature>
<evidence type="ECO:0000313" key="3">
    <source>
        <dbReference type="Proteomes" id="UP000310200"/>
    </source>
</evidence>
<dbReference type="EMBL" id="QBLH01003040">
    <property type="protein sequence ID" value="TGZ45878.1"/>
    <property type="molecule type" value="Genomic_DNA"/>
</dbReference>
<dbReference type="GO" id="GO:0019005">
    <property type="term" value="C:SCF ubiquitin ligase complex"/>
    <property type="evidence" value="ECO:0007669"/>
    <property type="project" value="TreeGrafter"/>
</dbReference>
<dbReference type="SUPFAM" id="SSF52047">
    <property type="entry name" value="RNI-like"/>
    <property type="match status" value="1"/>
</dbReference>
<dbReference type="CDD" id="cd09917">
    <property type="entry name" value="F-box_SF"/>
    <property type="match status" value="1"/>
</dbReference>
<proteinExistence type="predicted"/>
<name>A0A4S2KE97_9HYME</name>
<dbReference type="GO" id="GO:0005737">
    <property type="term" value="C:cytoplasm"/>
    <property type="evidence" value="ECO:0007669"/>
    <property type="project" value="TreeGrafter"/>
</dbReference>
<evidence type="ECO:0000313" key="2">
    <source>
        <dbReference type="EMBL" id="TGZ45878.1"/>
    </source>
</evidence>
<reference evidence="2 3" key="1">
    <citation type="journal article" date="2019" name="Philos. Trans. R. Soc. Lond., B, Biol. Sci.">
        <title>Ant behaviour and brain gene expression of defending hosts depend on the ecological success of the intruding social parasite.</title>
        <authorList>
            <person name="Kaur R."/>
            <person name="Stoldt M."/>
            <person name="Jongepier E."/>
            <person name="Feldmeyer B."/>
            <person name="Menzel F."/>
            <person name="Bornberg-Bauer E."/>
            <person name="Foitzik S."/>
        </authorList>
    </citation>
    <scope>NUCLEOTIDE SEQUENCE [LARGE SCALE GENOMIC DNA]</scope>
    <source>
        <tissue evidence="2">Whole body</tissue>
    </source>
</reference>